<accession>A0A8B2NU43</accession>
<dbReference type="CDD" id="cd19365">
    <property type="entry name" value="TenA_C-like"/>
    <property type="match status" value="1"/>
</dbReference>
<dbReference type="AlphaFoldDB" id="A0A8B2NU43"/>
<feature type="domain" description="Thiaminase-2/PQQC" evidence="1">
    <location>
        <begin position="22"/>
        <end position="214"/>
    </location>
</feature>
<protein>
    <submittedName>
        <fullName evidence="2">Thiaminase II</fullName>
    </submittedName>
</protein>
<organism evidence="2 3">
    <name type="scientific">Acuticoccus sediminis</name>
    <dbReference type="NCBI Taxonomy" id="2184697"/>
    <lineage>
        <taxon>Bacteria</taxon>
        <taxon>Pseudomonadati</taxon>
        <taxon>Pseudomonadota</taxon>
        <taxon>Alphaproteobacteria</taxon>
        <taxon>Hyphomicrobiales</taxon>
        <taxon>Amorphaceae</taxon>
        <taxon>Acuticoccus</taxon>
    </lineage>
</organism>
<dbReference type="SUPFAM" id="SSF48613">
    <property type="entry name" value="Heme oxygenase-like"/>
    <property type="match status" value="1"/>
</dbReference>
<dbReference type="RefSeq" id="WP_111342661.1">
    <property type="nucleotide sequence ID" value="NZ_JAIWKD010000001.1"/>
</dbReference>
<dbReference type="GO" id="GO:0005829">
    <property type="term" value="C:cytosol"/>
    <property type="evidence" value="ECO:0007669"/>
    <property type="project" value="TreeGrafter"/>
</dbReference>
<dbReference type="InterPro" id="IPR016084">
    <property type="entry name" value="Haem_Oase-like_multi-hlx"/>
</dbReference>
<sequence>MNFTANAWVRTEAAFAAIRETEFITELADGSLDRPTFEHYLVQDAHFIAGLDRALAIAAAKMPRRPTLVQFTDAAAKVMNAEHALQGHVFRHWAIDSNTFAQTPIAPACTHYVSFIIAAADAESNEVLMATILPSLWLYAELGRDLGRRPVADNPYQVWIDTYSSPLYQSSIAEMLAAVDAAAARASDPVREEMMASYLAAVQIECAFWDAAFRQQPLAVIRRRSA</sequence>
<dbReference type="PANTHER" id="PTHR43198:SF2">
    <property type="entry name" value="SI:CH1073-67J19.1-RELATED"/>
    <property type="match status" value="1"/>
</dbReference>
<comment type="caution">
    <text evidence="2">The sequence shown here is derived from an EMBL/GenBank/DDBJ whole genome shotgun (WGS) entry which is preliminary data.</text>
</comment>
<dbReference type="EMBL" id="QHHQ01000001">
    <property type="protein sequence ID" value="RAI03718.1"/>
    <property type="molecule type" value="Genomic_DNA"/>
</dbReference>
<evidence type="ECO:0000313" key="2">
    <source>
        <dbReference type="EMBL" id="RAI03718.1"/>
    </source>
</evidence>
<dbReference type="PANTHER" id="PTHR43198">
    <property type="entry name" value="BIFUNCTIONAL TH2 PROTEIN"/>
    <property type="match status" value="1"/>
</dbReference>
<proteinExistence type="predicted"/>
<keyword evidence="3" id="KW-1185">Reference proteome</keyword>
<dbReference type="OrthoDB" id="34166at2"/>
<dbReference type="Proteomes" id="UP000249590">
    <property type="component" value="Unassembled WGS sequence"/>
</dbReference>
<name>A0A8B2NU43_9HYPH</name>
<evidence type="ECO:0000259" key="1">
    <source>
        <dbReference type="Pfam" id="PF03070"/>
    </source>
</evidence>
<gene>
    <name evidence="2" type="ORF">DLJ53_04345</name>
</gene>
<dbReference type="InterPro" id="IPR050967">
    <property type="entry name" value="Thiamine_Salvage_TenA"/>
</dbReference>
<dbReference type="Gene3D" id="1.20.910.10">
    <property type="entry name" value="Heme oxygenase-like"/>
    <property type="match status" value="1"/>
</dbReference>
<evidence type="ECO:0000313" key="3">
    <source>
        <dbReference type="Proteomes" id="UP000249590"/>
    </source>
</evidence>
<dbReference type="InterPro" id="IPR004305">
    <property type="entry name" value="Thiaminase-2/PQQC"/>
</dbReference>
<dbReference type="Pfam" id="PF03070">
    <property type="entry name" value="TENA_THI-4"/>
    <property type="match status" value="1"/>
</dbReference>
<reference evidence="2 3" key="1">
    <citation type="submission" date="2018-05" db="EMBL/GenBank/DDBJ databases">
        <title>Acuticoccus sediminis sp. nov., isolated from deep-sea sediment of Indian Ocean.</title>
        <authorList>
            <person name="Liu X."/>
            <person name="Lai Q."/>
            <person name="Du Y."/>
            <person name="Sun F."/>
            <person name="Zhang X."/>
            <person name="Wang S."/>
            <person name="Shao Z."/>
        </authorList>
    </citation>
    <scope>NUCLEOTIDE SEQUENCE [LARGE SCALE GENOMIC DNA]</scope>
    <source>
        <strain evidence="2 3">PTG4-2</strain>
    </source>
</reference>